<protein>
    <recommendedName>
        <fullName evidence="3">Sulfotransferase domain-containing protein</fullName>
    </recommendedName>
</protein>
<dbReference type="SUPFAM" id="SSF52540">
    <property type="entry name" value="P-loop containing nucleoside triphosphate hydrolases"/>
    <property type="match status" value="1"/>
</dbReference>
<evidence type="ECO:0000313" key="2">
    <source>
        <dbReference type="Proteomes" id="UP001063698"/>
    </source>
</evidence>
<sequence length="285" mass="33686">MMKNLEKPILINGSPRSGTTYLYRYLKKWNPYALFEPVSALVCEKSLPDGVNKHSIILSSPAYSLRKLGEVAELNVFWPRIMVLDFLEKIKGIPFKEITLHLYLDEPLITKEWEPYHIVRDPVSVYLSLKEVLLSPRMIWKLTGWIAELRDNDVPLLKNLVSSLAKLQVYMMSVNEIAGKLMQLTKCKYEVRYQDLFEAFMVYWILANYHAVRKVDEERLLVYEEPKTFLKLPNFEEYAKENPPKPVKRKNEKLSKRIPEIIKKYELEPEWEYLQRTIEKVKSTV</sequence>
<keyword evidence="2" id="KW-1185">Reference proteome</keyword>
<proteinExistence type="predicted"/>
<dbReference type="InterPro" id="IPR027417">
    <property type="entry name" value="P-loop_NTPase"/>
</dbReference>
<accession>A0A977KBQ6</accession>
<evidence type="ECO:0000313" key="1">
    <source>
        <dbReference type="EMBL" id="UXD22732.1"/>
    </source>
</evidence>
<reference evidence="1" key="1">
    <citation type="submission" date="2013-11" db="EMBL/GenBank/DDBJ databases">
        <title>Comparative genomics of Ignicoccus.</title>
        <authorList>
            <person name="Podar M."/>
        </authorList>
    </citation>
    <scope>NUCLEOTIDE SEQUENCE</scope>
    <source>
        <strain evidence="1">DSM 13166</strain>
    </source>
</reference>
<name>A0A977KBQ6_9CREN</name>
<dbReference type="Proteomes" id="UP001063698">
    <property type="component" value="Chromosome"/>
</dbReference>
<organism evidence="1 2">
    <name type="scientific">Ignicoccus pacificus DSM 13166</name>
    <dbReference type="NCBI Taxonomy" id="940294"/>
    <lineage>
        <taxon>Archaea</taxon>
        <taxon>Thermoproteota</taxon>
        <taxon>Thermoprotei</taxon>
        <taxon>Desulfurococcales</taxon>
        <taxon>Desulfurococcaceae</taxon>
        <taxon>Ignicoccus</taxon>
    </lineage>
</organism>
<dbReference type="EMBL" id="CP006868">
    <property type="protein sequence ID" value="UXD22732.1"/>
    <property type="molecule type" value="Genomic_DNA"/>
</dbReference>
<evidence type="ECO:0008006" key="3">
    <source>
        <dbReference type="Google" id="ProtNLM"/>
    </source>
</evidence>
<dbReference type="KEGG" id="ipc:IPA_07755"/>
<gene>
    <name evidence="1" type="ORF">IPA_07755</name>
</gene>
<dbReference type="AlphaFoldDB" id="A0A977KBQ6"/>
<dbReference type="Gene3D" id="3.40.50.300">
    <property type="entry name" value="P-loop containing nucleotide triphosphate hydrolases"/>
    <property type="match status" value="1"/>
</dbReference>